<dbReference type="Gene3D" id="3.30.360.10">
    <property type="entry name" value="Dihydrodipicolinate Reductase, domain 2"/>
    <property type="match status" value="1"/>
</dbReference>
<sequence>MTTSPRARIGIVGTGAVFPAYARGLAALPGLPVIRVADLDLERARTAAAEWNVPAWGGTEELLADPDVDVVVNITTPGAHADLTDAALEAGKHVYVEKPLAATTEEARRNLATAERTGRLLGGAPDTFLGSAAQTARAAVDAGLIGRPFAATSFVRSSRAQTWHPDPTFLFKRGGGPVLDWGPYHIAALVNLLGPIRRVVGATGNAELEIPVTAPERRVERIDVEVATHATSILEFTSGVLATAVYSFDIWDTDLPHIEVYGTEGTLQVPNPNHFDSPVRLKRRTAEEWTEVPPVLPPSTPADATGFYRGLGVQDLVGHLDGDAHRASAGFAFHVLDVLERLQDASLADGVAEIASSTERPAPVRGARPVVG</sequence>
<protein>
    <submittedName>
        <fullName evidence="4">Gfo/Idh/MocA family protein</fullName>
    </submittedName>
</protein>
<keyword evidence="5" id="KW-1185">Reference proteome</keyword>
<keyword evidence="1" id="KW-0560">Oxidoreductase</keyword>
<dbReference type="InterPro" id="IPR055170">
    <property type="entry name" value="GFO_IDH_MocA-like_dom"/>
</dbReference>
<evidence type="ECO:0000259" key="3">
    <source>
        <dbReference type="Pfam" id="PF22725"/>
    </source>
</evidence>
<dbReference type="Pfam" id="PF01408">
    <property type="entry name" value="GFO_IDH_MocA"/>
    <property type="match status" value="1"/>
</dbReference>
<evidence type="ECO:0000313" key="4">
    <source>
        <dbReference type="EMBL" id="MFC7328866.1"/>
    </source>
</evidence>
<name>A0ABW2KI03_9ACTN</name>
<dbReference type="SUPFAM" id="SSF51735">
    <property type="entry name" value="NAD(P)-binding Rossmann-fold domains"/>
    <property type="match status" value="1"/>
</dbReference>
<dbReference type="PANTHER" id="PTHR43818:SF11">
    <property type="entry name" value="BCDNA.GH03377"/>
    <property type="match status" value="1"/>
</dbReference>
<dbReference type="SUPFAM" id="SSF55347">
    <property type="entry name" value="Glyceraldehyde-3-phosphate dehydrogenase-like, C-terminal domain"/>
    <property type="match status" value="1"/>
</dbReference>
<dbReference type="EMBL" id="JBHTBH010000006">
    <property type="protein sequence ID" value="MFC7328866.1"/>
    <property type="molecule type" value="Genomic_DNA"/>
</dbReference>
<dbReference type="InterPro" id="IPR036291">
    <property type="entry name" value="NAD(P)-bd_dom_sf"/>
</dbReference>
<dbReference type="RefSeq" id="WP_379871522.1">
    <property type="nucleotide sequence ID" value="NZ_JBHTBH010000006.1"/>
</dbReference>
<dbReference type="InterPro" id="IPR050463">
    <property type="entry name" value="Gfo/Idh/MocA_oxidrdct_glycsds"/>
</dbReference>
<dbReference type="Gene3D" id="3.40.50.720">
    <property type="entry name" value="NAD(P)-binding Rossmann-like Domain"/>
    <property type="match status" value="1"/>
</dbReference>
<evidence type="ECO:0000256" key="1">
    <source>
        <dbReference type="ARBA" id="ARBA00023002"/>
    </source>
</evidence>
<comment type="caution">
    <text evidence="4">The sequence shown here is derived from an EMBL/GenBank/DDBJ whole genome shotgun (WGS) entry which is preliminary data.</text>
</comment>
<dbReference type="Pfam" id="PF22725">
    <property type="entry name" value="GFO_IDH_MocA_C3"/>
    <property type="match status" value="1"/>
</dbReference>
<dbReference type="PANTHER" id="PTHR43818">
    <property type="entry name" value="BCDNA.GH03377"/>
    <property type="match status" value="1"/>
</dbReference>
<proteinExistence type="predicted"/>
<accession>A0ABW2KI03</accession>
<evidence type="ECO:0000313" key="5">
    <source>
        <dbReference type="Proteomes" id="UP001596540"/>
    </source>
</evidence>
<feature type="domain" description="Gfo/Idh/MocA-like oxidoreductase N-terminal" evidence="2">
    <location>
        <begin position="8"/>
        <end position="121"/>
    </location>
</feature>
<evidence type="ECO:0000259" key="2">
    <source>
        <dbReference type="Pfam" id="PF01408"/>
    </source>
</evidence>
<feature type="domain" description="GFO/IDH/MocA-like oxidoreductase" evidence="3">
    <location>
        <begin position="134"/>
        <end position="267"/>
    </location>
</feature>
<organism evidence="4 5">
    <name type="scientific">Marinactinospora rubrisoli</name>
    <dbReference type="NCBI Taxonomy" id="2715399"/>
    <lineage>
        <taxon>Bacteria</taxon>
        <taxon>Bacillati</taxon>
        <taxon>Actinomycetota</taxon>
        <taxon>Actinomycetes</taxon>
        <taxon>Streptosporangiales</taxon>
        <taxon>Nocardiopsidaceae</taxon>
        <taxon>Marinactinospora</taxon>
    </lineage>
</organism>
<dbReference type="InterPro" id="IPR000683">
    <property type="entry name" value="Gfo/Idh/MocA-like_OxRdtase_N"/>
</dbReference>
<dbReference type="Proteomes" id="UP001596540">
    <property type="component" value="Unassembled WGS sequence"/>
</dbReference>
<gene>
    <name evidence="4" type="ORF">ACFQRF_14045</name>
</gene>
<reference evidence="5" key="1">
    <citation type="journal article" date="2019" name="Int. J. Syst. Evol. Microbiol.">
        <title>The Global Catalogue of Microorganisms (GCM) 10K type strain sequencing project: providing services to taxonomists for standard genome sequencing and annotation.</title>
        <authorList>
            <consortium name="The Broad Institute Genomics Platform"/>
            <consortium name="The Broad Institute Genome Sequencing Center for Infectious Disease"/>
            <person name="Wu L."/>
            <person name="Ma J."/>
        </authorList>
    </citation>
    <scope>NUCLEOTIDE SEQUENCE [LARGE SCALE GENOMIC DNA]</scope>
    <source>
        <strain evidence="5">CGMCC 4.7382</strain>
    </source>
</reference>